<dbReference type="AlphaFoldDB" id="A0A502GN63"/>
<reference evidence="1 2" key="1">
    <citation type="journal article" date="2019" name="Environ. Microbiol.">
        <title>Species interactions and distinct microbial communities in high Arctic permafrost affected cryosols are associated with the CH4 and CO2 gas fluxes.</title>
        <authorList>
            <person name="Altshuler I."/>
            <person name="Hamel J."/>
            <person name="Turney S."/>
            <person name="Magnuson E."/>
            <person name="Levesque R."/>
            <person name="Greer C."/>
            <person name="Whyte L.G."/>
        </authorList>
    </citation>
    <scope>NUCLEOTIDE SEQUENCE [LARGE SCALE GENOMIC DNA]</scope>
    <source>
        <strain evidence="1 2">E4</strain>
    </source>
</reference>
<proteinExistence type="predicted"/>
<organism evidence="1 2">
    <name type="scientific">Ewingella americana</name>
    <dbReference type="NCBI Taxonomy" id="41202"/>
    <lineage>
        <taxon>Bacteria</taxon>
        <taxon>Pseudomonadati</taxon>
        <taxon>Pseudomonadota</taxon>
        <taxon>Gammaproteobacteria</taxon>
        <taxon>Enterobacterales</taxon>
        <taxon>Yersiniaceae</taxon>
        <taxon>Ewingella</taxon>
    </lineage>
</organism>
<protein>
    <submittedName>
        <fullName evidence="1">Uncharacterized protein</fullName>
    </submittedName>
</protein>
<accession>A0A502GN63</accession>
<dbReference type="OrthoDB" id="9810174at2"/>
<dbReference type="EMBL" id="RCZD01000004">
    <property type="protein sequence ID" value="TPG62740.1"/>
    <property type="molecule type" value="Genomic_DNA"/>
</dbReference>
<keyword evidence="2" id="KW-1185">Reference proteome</keyword>
<name>A0A502GN63_9GAMM</name>
<comment type="caution">
    <text evidence="1">The sequence shown here is derived from an EMBL/GenBank/DDBJ whole genome shotgun (WGS) entry which is preliminary data.</text>
</comment>
<dbReference type="Proteomes" id="UP000317663">
    <property type="component" value="Unassembled WGS sequence"/>
</dbReference>
<sequence>MQKIGSITSTADANGEWTNGNVAAGTLPTILDAAWFNTVQRELADVVTAGGLSLDSSNDAQVLAALKLLI</sequence>
<evidence type="ECO:0000313" key="2">
    <source>
        <dbReference type="Proteomes" id="UP000317663"/>
    </source>
</evidence>
<evidence type="ECO:0000313" key="1">
    <source>
        <dbReference type="EMBL" id="TPG62740.1"/>
    </source>
</evidence>
<gene>
    <name evidence="1" type="ORF">EAH77_09695</name>
</gene>